<evidence type="ECO:0000313" key="1">
    <source>
        <dbReference type="Proteomes" id="UP000887579"/>
    </source>
</evidence>
<sequence length="437" mass="48880">MASLAETRDWPQTTVLKLFQLVKPHRVLYDRLDEHWFNTKLKGRLWTSIAKELDPLLSSQKCRERFYYFKKQYATKHQKQVSSGAVSNVNAELSWLLDEEKENRHPNGFSKTVEEAKSVSPTNEHGNNDAESGSLSTTSIPAINGPQSMDQRMGSTPRQPDRAPDHRKFPDKFKNQDMQKTPLLNKFPKPAIPELECFNDENSLGDSQYCFEGLQNSYDNFKQIHAAYLNKEASMGDVVKPYVELQKHVNELNSMGTTTQEELDLLIKTEKVITKLGDCSQFRALMEKLEVSSLEGITQSNISGAASTAGVIGDDAPAADAPAATGVAGVYASAILPIRGANYLRPRTNTSGARILQDETSAITKNSKNVHAQAGGNCEEEAKLSDAELQPVDELPPMDDSRDLRETLKKGKYMEIKLEELQKQQKIKEEMEKLSNN</sequence>
<organism evidence="1 2">
    <name type="scientific">Panagrolaimus sp. ES5</name>
    <dbReference type="NCBI Taxonomy" id="591445"/>
    <lineage>
        <taxon>Eukaryota</taxon>
        <taxon>Metazoa</taxon>
        <taxon>Ecdysozoa</taxon>
        <taxon>Nematoda</taxon>
        <taxon>Chromadorea</taxon>
        <taxon>Rhabditida</taxon>
        <taxon>Tylenchina</taxon>
        <taxon>Panagrolaimomorpha</taxon>
        <taxon>Panagrolaimoidea</taxon>
        <taxon>Panagrolaimidae</taxon>
        <taxon>Panagrolaimus</taxon>
    </lineage>
</organism>
<reference evidence="2" key="1">
    <citation type="submission" date="2022-11" db="UniProtKB">
        <authorList>
            <consortium name="WormBaseParasite"/>
        </authorList>
    </citation>
    <scope>IDENTIFICATION</scope>
</reference>
<dbReference type="WBParaSite" id="ES5_v2.g16094.t1">
    <property type="protein sequence ID" value="ES5_v2.g16094.t1"/>
    <property type="gene ID" value="ES5_v2.g16094"/>
</dbReference>
<dbReference type="Proteomes" id="UP000887579">
    <property type="component" value="Unplaced"/>
</dbReference>
<evidence type="ECO:0000313" key="2">
    <source>
        <dbReference type="WBParaSite" id="ES5_v2.g16094.t1"/>
    </source>
</evidence>
<proteinExistence type="predicted"/>
<name>A0AC34FGL0_9BILA</name>
<accession>A0AC34FGL0</accession>
<protein>
    <submittedName>
        <fullName evidence="2">MADF domain-containing protein</fullName>
    </submittedName>
</protein>